<organism evidence="3 4">
    <name type="scientific">Flavobacterium xinjiangense</name>
    <dbReference type="NCBI Taxonomy" id="178356"/>
    <lineage>
        <taxon>Bacteria</taxon>
        <taxon>Pseudomonadati</taxon>
        <taxon>Bacteroidota</taxon>
        <taxon>Flavobacteriia</taxon>
        <taxon>Flavobacteriales</taxon>
        <taxon>Flavobacteriaceae</taxon>
        <taxon>Flavobacterium</taxon>
    </lineage>
</organism>
<dbReference type="Gene3D" id="2.60.120.260">
    <property type="entry name" value="Galactose-binding domain-like"/>
    <property type="match status" value="1"/>
</dbReference>
<sequence length="435" mass="49224">MKLKNKLLIFSIYVLVSCTKINAQESSEKIQDWASYSQSLDVSDKVGYEFRISADIRTENTKKKSKAALWARVDKKDKKVGFFQNDAATTNTTREWKTFEIKGVIDKDATVLNIGAFCQNTGDFYFDNFKVEVKKGKQKWKAIAISNPNFEENSSKDDLWKNGIGRNQIATTKNFTTEYSSNNPSKGNKCLLIQCKNILGSNDSGKFIDVNGVSLYYEIYGEGEPLLLLHGNGQSMSSFINQVEEYSKYYKVILVDCRGRGNSTYQKGVELTFDLQIDDIKLFLDKLNIEKTHIVGWSDGGIIGLLMAIKYPEKVNKLVATGANIFPDGIVDLDAMKKTVLDLEKDNLEHKNDLVINLYNLDIKYPNLEYADLGVIKSKTLIMAGDHDEIKSNHTLKMFESIPNAQLAILPNGSHYIPEENPKLFNEIVLNFLKY</sequence>
<evidence type="ECO:0000313" key="4">
    <source>
        <dbReference type="Proteomes" id="UP000184092"/>
    </source>
</evidence>
<dbReference type="STRING" id="178356.SAMN05216269_10437"/>
<dbReference type="InterPro" id="IPR029058">
    <property type="entry name" value="AB_hydrolase_fold"/>
</dbReference>
<name>A0A1M7I877_9FLAO</name>
<dbReference type="PANTHER" id="PTHR43798">
    <property type="entry name" value="MONOACYLGLYCEROL LIPASE"/>
    <property type="match status" value="1"/>
</dbReference>
<feature type="domain" description="AB hydrolase-1" evidence="2">
    <location>
        <begin position="225"/>
        <end position="324"/>
    </location>
</feature>
<dbReference type="InterPro" id="IPR000073">
    <property type="entry name" value="AB_hydrolase_1"/>
</dbReference>
<keyword evidence="1" id="KW-0378">Hydrolase</keyword>
<evidence type="ECO:0000259" key="2">
    <source>
        <dbReference type="Pfam" id="PF00561"/>
    </source>
</evidence>
<dbReference type="PROSITE" id="PS51257">
    <property type="entry name" value="PROKAR_LIPOPROTEIN"/>
    <property type="match status" value="1"/>
</dbReference>
<gene>
    <name evidence="3" type="ORF">SAMN05216269_10437</name>
</gene>
<dbReference type="Gene3D" id="3.40.50.1820">
    <property type="entry name" value="alpha/beta hydrolase"/>
    <property type="match status" value="1"/>
</dbReference>
<dbReference type="Pfam" id="PF00561">
    <property type="entry name" value="Abhydrolase_1"/>
    <property type="match status" value="1"/>
</dbReference>
<dbReference type="OrthoDB" id="2247630at2"/>
<dbReference type="PANTHER" id="PTHR43798:SF31">
    <property type="entry name" value="AB HYDROLASE SUPERFAMILY PROTEIN YCLE"/>
    <property type="match status" value="1"/>
</dbReference>
<reference evidence="4" key="1">
    <citation type="submission" date="2016-11" db="EMBL/GenBank/DDBJ databases">
        <authorList>
            <person name="Varghese N."/>
            <person name="Submissions S."/>
        </authorList>
    </citation>
    <scope>NUCLEOTIDE SEQUENCE [LARGE SCALE GENOMIC DNA]</scope>
    <source>
        <strain evidence="4">CGMCC 1.2749</strain>
    </source>
</reference>
<evidence type="ECO:0000313" key="3">
    <source>
        <dbReference type="EMBL" id="SHM36733.1"/>
    </source>
</evidence>
<accession>A0A1M7I877</accession>
<dbReference type="GO" id="GO:0016020">
    <property type="term" value="C:membrane"/>
    <property type="evidence" value="ECO:0007669"/>
    <property type="project" value="TreeGrafter"/>
</dbReference>
<proteinExistence type="predicted"/>
<dbReference type="GO" id="GO:0016787">
    <property type="term" value="F:hydrolase activity"/>
    <property type="evidence" value="ECO:0007669"/>
    <property type="project" value="UniProtKB-KW"/>
</dbReference>
<dbReference type="InterPro" id="IPR050266">
    <property type="entry name" value="AB_hydrolase_sf"/>
</dbReference>
<protein>
    <submittedName>
        <fullName evidence="3">Pimeloyl-ACP methyl ester carboxylesterase</fullName>
    </submittedName>
</protein>
<dbReference type="PRINTS" id="PR00111">
    <property type="entry name" value="ABHYDROLASE"/>
</dbReference>
<dbReference type="Proteomes" id="UP000184092">
    <property type="component" value="Unassembled WGS sequence"/>
</dbReference>
<keyword evidence="4" id="KW-1185">Reference proteome</keyword>
<dbReference type="RefSeq" id="WP_073206914.1">
    <property type="nucleotide sequence ID" value="NZ_FRCL01000004.1"/>
</dbReference>
<dbReference type="AlphaFoldDB" id="A0A1M7I877"/>
<evidence type="ECO:0000256" key="1">
    <source>
        <dbReference type="ARBA" id="ARBA00022801"/>
    </source>
</evidence>
<dbReference type="SUPFAM" id="SSF53474">
    <property type="entry name" value="alpha/beta-Hydrolases"/>
    <property type="match status" value="1"/>
</dbReference>
<dbReference type="EMBL" id="FRCL01000004">
    <property type="protein sequence ID" value="SHM36733.1"/>
    <property type="molecule type" value="Genomic_DNA"/>
</dbReference>